<evidence type="ECO:0000256" key="2">
    <source>
        <dbReference type="PROSITE-ProRule" id="PRU01248"/>
    </source>
</evidence>
<dbReference type="InterPro" id="IPR010998">
    <property type="entry name" value="Integrase_recombinase_N"/>
</dbReference>
<dbReference type="InterPro" id="IPR044068">
    <property type="entry name" value="CB"/>
</dbReference>
<dbReference type="EMBL" id="CP147407">
    <property type="protein sequence ID" value="WXB97278.1"/>
    <property type="molecule type" value="Genomic_DNA"/>
</dbReference>
<dbReference type="PROSITE" id="PS51900">
    <property type="entry name" value="CB"/>
    <property type="match status" value="1"/>
</dbReference>
<organism evidence="4 5">
    <name type="scientific">Metabacillus sediminis</name>
    <dbReference type="NCBI Taxonomy" id="3117746"/>
    <lineage>
        <taxon>Bacteria</taxon>
        <taxon>Bacillati</taxon>
        <taxon>Bacillota</taxon>
        <taxon>Bacilli</taxon>
        <taxon>Bacillales</taxon>
        <taxon>Bacillaceae</taxon>
        <taxon>Metabacillus</taxon>
    </lineage>
</organism>
<reference evidence="4 5" key="1">
    <citation type="submission" date="2024-02" db="EMBL/GenBank/DDBJ databases">
        <title>Seven novel Bacillus-like species.</title>
        <authorList>
            <person name="Liu G."/>
        </authorList>
    </citation>
    <scope>NUCLEOTIDE SEQUENCE [LARGE SCALE GENOMIC DNA]</scope>
    <source>
        <strain evidence="4 5">FJAT-52054</strain>
    </source>
</reference>
<name>A0ABZ2NHN1_9BACI</name>
<keyword evidence="5" id="KW-1185">Reference proteome</keyword>
<dbReference type="Proteomes" id="UP001377337">
    <property type="component" value="Chromosome"/>
</dbReference>
<feature type="domain" description="Core-binding (CB)" evidence="3">
    <location>
        <begin position="1"/>
        <end position="81"/>
    </location>
</feature>
<dbReference type="InterPro" id="IPR011010">
    <property type="entry name" value="DNA_brk_join_enz"/>
</dbReference>
<evidence type="ECO:0000313" key="4">
    <source>
        <dbReference type="EMBL" id="WXB97278.1"/>
    </source>
</evidence>
<evidence type="ECO:0000313" key="5">
    <source>
        <dbReference type="Proteomes" id="UP001377337"/>
    </source>
</evidence>
<protein>
    <recommendedName>
        <fullName evidence="3">Core-binding (CB) domain-containing protein</fullName>
    </recommendedName>
</protein>
<evidence type="ECO:0000256" key="1">
    <source>
        <dbReference type="ARBA" id="ARBA00023125"/>
    </source>
</evidence>
<dbReference type="Gene3D" id="1.10.150.130">
    <property type="match status" value="1"/>
</dbReference>
<keyword evidence="1 2" id="KW-0238">DNA-binding</keyword>
<gene>
    <name evidence="4" type="ORF">WCV65_01865</name>
</gene>
<dbReference type="SUPFAM" id="SSF56349">
    <property type="entry name" value="DNA breaking-rejoining enzymes"/>
    <property type="match status" value="1"/>
</dbReference>
<sequence>MTFETFADDWIKIYAKIAKVSSVRARSKEMKYFISAWGPYPLAKVTKQLYQKRLHELSEKYSRNYLSGIHACGRMIFNHATELGLIKLNPTENVLLPKRQLKIEDLEHQKEEMKFLEKEELASFWPLNGQMLS</sequence>
<proteinExistence type="predicted"/>
<accession>A0ABZ2NHN1</accession>
<evidence type="ECO:0000259" key="3">
    <source>
        <dbReference type="PROSITE" id="PS51900"/>
    </source>
</evidence>
<dbReference type="RefSeq" id="WP_338779560.1">
    <property type="nucleotide sequence ID" value="NZ_CP147407.1"/>
</dbReference>